<proteinExistence type="inferred from homology"/>
<comment type="subcellular location">
    <subcellularLocation>
        <location evidence="1">Nucleus</location>
    </subcellularLocation>
</comment>
<dbReference type="Pfam" id="PF12066">
    <property type="entry name" value="SERRATE_Ars2_N"/>
    <property type="match status" value="1"/>
</dbReference>
<dbReference type="GO" id="GO:0016070">
    <property type="term" value="P:RNA metabolic process"/>
    <property type="evidence" value="ECO:0007669"/>
    <property type="project" value="UniProtKB-ARBA"/>
</dbReference>
<accession>A0A165JQK8</accession>
<gene>
    <name evidence="7" type="ORF">CALCODRAFT_490328</name>
</gene>
<dbReference type="InterPro" id="IPR021933">
    <property type="entry name" value="SERRATE/Ars2_N"/>
</dbReference>
<evidence type="ECO:0000256" key="5">
    <source>
        <dbReference type="SAM" id="MobiDB-lite"/>
    </source>
</evidence>
<reference evidence="7 8" key="1">
    <citation type="journal article" date="2016" name="Mol. Biol. Evol.">
        <title>Comparative Genomics of Early-Diverging Mushroom-Forming Fungi Provides Insights into the Origins of Lignocellulose Decay Capabilities.</title>
        <authorList>
            <person name="Nagy L.G."/>
            <person name="Riley R."/>
            <person name="Tritt A."/>
            <person name="Adam C."/>
            <person name="Daum C."/>
            <person name="Floudas D."/>
            <person name="Sun H."/>
            <person name="Yadav J.S."/>
            <person name="Pangilinan J."/>
            <person name="Larsson K.H."/>
            <person name="Matsuura K."/>
            <person name="Barry K."/>
            <person name="Labutti K."/>
            <person name="Kuo R."/>
            <person name="Ohm R.A."/>
            <person name="Bhattacharya S.S."/>
            <person name="Shirouzu T."/>
            <person name="Yoshinaga Y."/>
            <person name="Martin F.M."/>
            <person name="Grigoriev I.V."/>
            <person name="Hibbett D.S."/>
        </authorList>
    </citation>
    <scope>NUCLEOTIDE SEQUENCE [LARGE SCALE GENOMIC DNA]</scope>
    <source>
        <strain evidence="7 8">HHB12733</strain>
    </source>
</reference>
<feature type="compositionally biased region" description="Basic and acidic residues" evidence="5">
    <location>
        <begin position="69"/>
        <end position="86"/>
    </location>
</feature>
<feature type="region of interest" description="Disordered" evidence="5">
    <location>
        <begin position="1"/>
        <end position="107"/>
    </location>
</feature>
<protein>
    <recommendedName>
        <fullName evidence="6">C2H2-type domain-containing protein</fullName>
    </recommendedName>
</protein>
<feature type="coiled-coil region" evidence="4">
    <location>
        <begin position="499"/>
        <end position="534"/>
    </location>
</feature>
<evidence type="ECO:0000259" key="6">
    <source>
        <dbReference type="PROSITE" id="PS00028"/>
    </source>
</evidence>
<dbReference type="GO" id="GO:0016604">
    <property type="term" value="C:nuclear body"/>
    <property type="evidence" value="ECO:0007669"/>
    <property type="project" value="TreeGrafter"/>
</dbReference>
<dbReference type="InParanoid" id="A0A165JQK8"/>
<dbReference type="Pfam" id="PF04959">
    <property type="entry name" value="ARS2"/>
    <property type="match status" value="1"/>
</dbReference>
<dbReference type="AlphaFoldDB" id="A0A165JQK8"/>
<feature type="compositionally biased region" description="Acidic residues" evidence="5">
    <location>
        <begin position="844"/>
        <end position="854"/>
    </location>
</feature>
<name>A0A165JQK8_9BASI</name>
<dbReference type="EMBL" id="KV423918">
    <property type="protein sequence ID" value="KZT62144.1"/>
    <property type="molecule type" value="Genomic_DNA"/>
</dbReference>
<feature type="compositionally biased region" description="Basic and acidic residues" evidence="5">
    <location>
        <begin position="301"/>
        <end position="312"/>
    </location>
</feature>
<keyword evidence="4" id="KW-0175">Coiled coil</keyword>
<evidence type="ECO:0000256" key="3">
    <source>
        <dbReference type="ARBA" id="ARBA00023242"/>
    </source>
</evidence>
<evidence type="ECO:0000313" key="8">
    <source>
        <dbReference type="Proteomes" id="UP000076842"/>
    </source>
</evidence>
<dbReference type="PANTHER" id="PTHR13165">
    <property type="entry name" value="ARSENITE-RESISTANCE PROTEIN 2"/>
    <property type="match status" value="1"/>
</dbReference>
<feature type="domain" description="C2H2-type" evidence="6">
    <location>
        <begin position="653"/>
        <end position="674"/>
    </location>
</feature>
<dbReference type="OrthoDB" id="342064at2759"/>
<feature type="region of interest" description="Disordered" evidence="5">
    <location>
        <begin position="216"/>
        <end position="320"/>
    </location>
</feature>
<dbReference type="GO" id="GO:0031047">
    <property type="term" value="P:regulatory ncRNA-mediated gene silencing"/>
    <property type="evidence" value="ECO:0007669"/>
    <property type="project" value="UniProtKB-ARBA"/>
</dbReference>
<evidence type="ECO:0000256" key="4">
    <source>
        <dbReference type="SAM" id="Coils"/>
    </source>
</evidence>
<feature type="region of interest" description="Disordered" evidence="5">
    <location>
        <begin position="782"/>
        <end position="854"/>
    </location>
</feature>
<feature type="compositionally biased region" description="Basic and acidic residues" evidence="5">
    <location>
        <begin position="238"/>
        <end position="265"/>
    </location>
</feature>
<comment type="similarity">
    <text evidence="2">Belongs to the ARS2 family.</text>
</comment>
<feature type="compositionally biased region" description="Basic and acidic residues" evidence="5">
    <location>
        <begin position="272"/>
        <end position="291"/>
    </location>
</feature>
<dbReference type="InterPro" id="IPR007042">
    <property type="entry name" value="SERRATE/Ars2_C"/>
</dbReference>
<evidence type="ECO:0000313" key="7">
    <source>
        <dbReference type="EMBL" id="KZT62144.1"/>
    </source>
</evidence>
<dbReference type="InterPro" id="IPR013087">
    <property type="entry name" value="Znf_C2H2_type"/>
</dbReference>
<dbReference type="InterPro" id="IPR039727">
    <property type="entry name" value="SE/Ars2"/>
</dbReference>
<evidence type="ECO:0000256" key="1">
    <source>
        <dbReference type="ARBA" id="ARBA00004123"/>
    </source>
</evidence>
<dbReference type="STRING" id="1353952.A0A165JQK8"/>
<feature type="compositionally biased region" description="Basic and acidic residues" evidence="5">
    <location>
        <begin position="42"/>
        <end position="57"/>
    </location>
</feature>
<dbReference type="Proteomes" id="UP000076842">
    <property type="component" value="Unassembled WGS sequence"/>
</dbReference>
<keyword evidence="8" id="KW-1185">Reference proteome</keyword>
<organism evidence="7 8">
    <name type="scientific">Calocera cornea HHB12733</name>
    <dbReference type="NCBI Taxonomy" id="1353952"/>
    <lineage>
        <taxon>Eukaryota</taxon>
        <taxon>Fungi</taxon>
        <taxon>Dikarya</taxon>
        <taxon>Basidiomycota</taxon>
        <taxon>Agaricomycotina</taxon>
        <taxon>Dacrymycetes</taxon>
        <taxon>Dacrymycetales</taxon>
        <taxon>Dacrymycetaceae</taxon>
        <taxon>Calocera</taxon>
    </lineage>
</organism>
<evidence type="ECO:0000256" key="2">
    <source>
        <dbReference type="ARBA" id="ARBA00005407"/>
    </source>
</evidence>
<dbReference type="PANTHER" id="PTHR13165:SF0">
    <property type="entry name" value="SERRATE RNA EFFECTOR MOLECULE HOMOLOG"/>
    <property type="match status" value="1"/>
</dbReference>
<keyword evidence="3" id="KW-0539">Nucleus</keyword>
<dbReference type="PROSITE" id="PS00028">
    <property type="entry name" value="ZINC_FINGER_C2H2_1"/>
    <property type="match status" value="1"/>
</dbReference>
<sequence length="854" mass="96676">MASYYPAPAYPPSAGDQPYGAYPPREWDREYRGGGYGGGQYDDYRGRGRSRSPDERGRGRRRSMSPYGRGDDRYDTRSSRYDDYGRHSPPRGHGGYDRRGPGPTDPFAGDFPVSFKHYCDWMRYTNPDVEGEIRAEIEKEPVVEGVNEDRGRRAWTKRYEGYKKEHLQVVTRRVFNFHKASSWFIERYDPAPEYASQRARVRCEGWTGKPEAFLHDLEEGKWDPEVTLDPPAAPEEEAEHKHENGVKDDHEDVAMDGEQPAKAEAEELVSPVKEEAGEDKEDKPDVTEGPKPETNGSGAGPDRRGKDGRPRIPPELSVDVQPEGNQLLIRTIPPALPRDKIEEVCKGVDGFIYLALGDPQPKKSFYRPGWVKYNDEADMSVAVTHFSSQRIDGFTMHVVHNTQPYPSRVRVAPPISNKPDRMRLDLQNIKELAGVLEVDWEMTKTKVKADRSQAKKRAAEAAAAAPQEGDVAMDGEVKKEPVQIEEEAEVDDGEPFRGSEKVEKRFETLVQRLREKAQEKAGDGEADQEELENAELRLELDLWLNYLRGAFNTCYYCALVCDHVEALQRKCVKHIRMPYVKPTAMEEEAEREGLKKRGPADDRWVEWLDLRVVLLLRRPEVDPADYGGMNYDVEVHRLVMPHVQQEDEGKYRCKVCTKLFKASTFVEKHVANKHPELLQEQLDVIPFINNFALDPVHLTPQQHTSAFTQPPRRDTRQDMKDERAMPLRLDDPRAYYAGGYPAGAYGPPTHATPAQWADQPYFDPRRSPVYELGGGGGFPPILPEGLPAKPTGVLDMGRDLSGGRPRRPGPGGALPPMRRSPPPNAKEDPRARAGRKISYNDMDSVAEGDIELQY</sequence>